<feature type="domain" description="GB1/RHD3-type G" evidence="6">
    <location>
        <begin position="243"/>
        <end position="487"/>
    </location>
</feature>
<sequence>GSSSDSGQSEQLARLLCMPRADGSVTPRWLGTIPSLGSLLGIVEQEEITESAEKDEQTARFAVGEYVEYHSASAGSWIPAKIVVVRDDGLYDLDCKQEVPPTKVRPATFTKPDFEVGASVEYLSDTQGVWIPARVKMYNAMAGTYDLDCKQHVPPRRIRLPAVSTRPPSPEEKQEVSDSKEGGLGETEEELGPRVSHTSTCPVEHLLPQQDGPIQLIKVSRHGTSWHFELCPEAVKVLEACGQEQLAVCTVCGPYRTGKSYLLNLLLARGRQGNSQFRVGSTTRACTDGLWMWGFGRVRGGNSPSLLFLDCEGFGSTESDKTRDAKLMSLCMQLSSVFLLNTKGVLSESLFGALSLVCNMAEHFEEQETSKPALLWVLRDFLLELMDDGKRLTPDEYLESTLHKKPPDGVDPKRSEAAREVRENLLRFFPHRQCATLCQPAIDEQQLRELPEVPFEKLRKEFRNAFQELQTRLFRLTDSPKTIGGQPICVSQWTEMLRKLVCCLNEGQAMRVDDSWAQVEHNSCGDLVSELRERASSELQKVRQGGPFPIPGGRPLPVSDTVLVSSLKECRRAIREEFRSRAVGGEMVKASYWKELKAALQEDEQFLRHLNAELAEASLRQAGADWTAWLSQDEASAADPQPESLLKAFGSDLPAQPLARAAWDAVSSARMARLKADGMLEASKAQLKLVTEELESKAMLAAAASKQAMLAAEKSKLAEGEQLEKNRAMGQLQSQVEALQQQVRDFIERERTLKGDFIERERALKEQVLQAEQSLRKEQHERSEVGRESEQRIQELQSQVAELRSEVLQLQEWRHETSASPRDTTRPKCTCSIM</sequence>
<dbReference type="PANTHER" id="PTHR10751">
    <property type="entry name" value="GUANYLATE BINDING PROTEIN"/>
    <property type="match status" value="1"/>
</dbReference>
<evidence type="ECO:0000256" key="1">
    <source>
        <dbReference type="ARBA" id="ARBA00022741"/>
    </source>
</evidence>
<dbReference type="EMBL" id="CAJNJA010022556">
    <property type="protein sequence ID" value="CAE7495444.1"/>
    <property type="molecule type" value="Genomic_DNA"/>
</dbReference>
<dbReference type="OrthoDB" id="2135133at2759"/>
<dbReference type="InterPro" id="IPR027417">
    <property type="entry name" value="P-loop_NTPase"/>
</dbReference>
<reference evidence="7" key="1">
    <citation type="submission" date="2021-02" db="EMBL/GenBank/DDBJ databases">
        <authorList>
            <person name="Dougan E. K."/>
            <person name="Rhodes N."/>
            <person name="Thang M."/>
            <person name="Chan C."/>
        </authorList>
    </citation>
    <scope>NUCLEOTIDE SEQUENCE</scope>
</reference>
<dbReference type="AlphaFoldDB" id="A0A812SX08"/>
<dbReference type="GO" id="GO:0003924">
    <property type="term" value="F:GTPase activity"/>
    <property type="evidence" value="ECO:0007669"/>
    <property type="project" value="InterPro"/>
</dbReference>
<accession>A0A812SX08</accession>
<comment type="caution">
    <text evidence="7">The sequence shown here is derived from an EMBL/GenBank/DDBJ whole genome shotgun (WGS) entry which is preliminary data.</text>
</comment>
<organism evidence="7 8">
    <name type="scientific">Symbiodinium necroappetens</name>
    <dbReference type="NCBI Taxonomy" id="1628268"/>
    <lineage>
        <taxon>Eukaryota</taxon>
        <taxon>Sar</taxon>
        <taxon>Alveolata</taxon>
        <taxon>Dinophyceae</taxon>
        <taxon>Suessiales</taxon>
        <taxon>Symbiodiniaceae</taxon>
        <taxon>Symbiodinium</taxon>
    </lineage>
</organism>
<feature type="compositionally biased region" description="Basic and acidic residues" evidence="5">
    <location>
        <begin position="169"/>
        <end position="183"/>
    </location>
</feature>
<feature type="coiled-coil region" evidence="4">
    <location>
        <begin position="722"/>
        <end position="813"/>
    </location>
</feature>
<evidence type="ECO:0000256" key="4">
    <source>
        <dbReference type="SAM" id="Coils"/>
    </source>
</evidence>
<evidence type="ECO:0000256" key="2">
    <source>
        <dbReference type="ARBA" id="ARBA00023134"/>
    </source>
</evidence>
<gene>
    <name evidence="7" type="primary">Gbp5</name>
    <name evidence="7" type="ORF">SNEC2469_LOCUS14095</name>
</gene>
<keyword evidence="4" id="KW-0175">Coiled coil</keyword>
<feature type="region of interest" description="Disordered" evidence="5">
    <location>
        <begin position="160"/>
        <end position="199"/>
    </location>
</feature>
<evidence type="ECO:0000313" key="8">
    <source>
        <dbReference type="Proteomes" id="UP000601435"/>
    </source>
</evidence>
<evidence type="ECO:0000313" key="7">
    <source>
        <dbReference type="EMBL" id="CAE7495444.1"/>
    </source>
</evidence>
<dbReference type="InterPro" id="IPR030386">
    <property type="entry name" value="G_GB1_RHD3_dom"/>
</dbReference>
<protein>
    <submittedName>
        <fullName evidence="7">Gbp5 protein</fullName>
    </submittedName>
</protein>
<feature type="region of interest" description="Disordered" evidence="5">
    <location>
        <begin position="814"/>
        <end position="834"/>
    </location>
</feature>
<evidence type="ECO:0000256" key="3">
    <source>
        <dbReference type="PROSITE-ProRule" id="PRU01052"/>
    </source>
</evidence>
<dbReference type="PROSITE" id="PS51715">
    <property type="entry name" value="G_GB1_RHD3"/>
    <property type="match status" value="1"/>
</dbReference>
<keyword evidence="1" id="KW-0547">Nucleotide-binding</keyword>
<comment type="similarity">
    <text evidence="3">Belongs to the TRAFAC class dynamin-like GTPase superfamily. GB1/RHD3 GTPase family.</text>
</comment>
<keyword evidence="8" id="KW-1185">Reference proteome</keyword>
<feature type="non-terminal residue" evidence="7">
    <location>
        <position position="1"/>
    </location>
</feature>
<keyword evidence="2" id="KW-0342">GTP-binding</keyword>
<dbReference type="SUPFAM" id="SSF52540">
    <property type="entry name" value="P-loop containing nucleoside triphosphate hydrolases"/>
    <property type="match status" value="1"/>
</dbReference>
<proteinExistence type="inferred from homology"/>
<dbReference type="GO" id="GO:0005525">
    <property type="term" value="F:GTP binding"/>
    <property type="evidence" value="ECO:0007669"/>
    <property type="project" value="UniProtKB-KW"/>
</dbReference>
<dbReference type="Proteomes" id="UP000601435">
    <property type="component" value="Unassembled WGS sequence"/>
</dbReference>
<evidence type="ECO:0000256" key="5">
    <source>
        <dbReference type="SAM" id="MobiDB-lite"/>
    </source>
</evidence>
<dbReference type="Gene3D" id="3.40.50.300">
    <property type="entry name" value="P-loop containing nucleotide triphosphate hydrolases"/>
    <property type="match status" value="1"/>
</dbReference>
<evidence type="ECO:0000259" key="6">
    <source>
        <dbReference type="PROSITE" id="PS51715"/>
    </source>
</evidence>
<dbReference type="Pfam" id="PF02263">
    <property type="entry name" value="GBP"/>
    <property type="match status" value="1"/>
</dbReference>
<dbReference type="InterPro" id="IPR015894">
    <property type="entry name" value="Guanylate-bd_N"/>
</dbReference>
<name>A0A812SX08_9DINO</name>